<evidence type="ECO:0000256" key="2">
    <source>
        <dbReference type="ARBA" id="ARBA00022801"/>
    </source>
</evidence>
<dbReference type="GO" id="GO:0004040">
    <property type="term" value="F:amidase activity"/>
    <property type="evidence" value="ECO:0007669"/>
    <property type="project" value="InterPro"/>
</dbReference>
<accession>A0A6P1E6U3</accession>
<dbReference type="PANTHER" id="PTHR33308">
    <property type="entry name" value="PEPTIDOGLYCAN HYDROLASE FLGJ"/>
    <property type="match status" value="1"/>
</dbReference>
<feature type="domain" description="Mannosyl-glycoprotein endo-beta-N-acetylglucosamidase-like" evidence="5">
    <location>
        <begin position="18"/>
        <end position="179"/>
    </location>
</feature>
<proteinExistence type="inferred from homology"/>
<evidence type="ECO:0000256" key="3">
    <source>
        <dbReference type="SAM" id="MobiDB-lite"/>
    </source>
</evidence>
<feature type="compositionally biased region" description="Polar residues" evidence="3">
    <location>
        <begin position="207"/>
        <end position="226"/>
    </location>
</feature>
<sequence length="274" mass="29862">MAKGAVCLLVAAGFLFFNGHSAGASVSSDFINRLKVPVQKVSRENHLYPSVMMAQAIVESDFGRSTLSTEANNYFGIKGTYNGQSVTMSTGEYTSKGKHYMTAAQFKKYPSIVASIRDNASLLRHGTLVDPNYYSGTWTTNAVTASDAAMALATTYATDMNYGNKLNAIIVKYHLDELDAHNGDSTIGTAGNINEQIEQSLKKELGTSASTRQSGRTNETGQVRSKITSIPERIIPRSVFEPRKAQSSADNEYTLQLNLSLEKIIKNGNTKRIH</sequence>
<evidence type="ECO:0000256" key="1">
    <source>
        <dbReference type="ARBA" id="ARBA00010266"/>
    </source>
</evidence>
<dbReference type="PANTHER" id="PTHR33308:SF9">
    <property type="entry name" value="PEPTIDOGLYCAN HYDROLASE FLGJ"/>
    <property type="match status" value="1"/>
</dbReference>
<dbReference type="PRINTS" id="PR01002">
    <property type="entry name" value="FLGFLGJ"/>
</dbReference>
<feature type="region of interest" description="Disordered" evidence="3">
    <location>
        <begin position="206"/>
        <end position="226"/>
    </location>
</feature>
<keyword evidence="4" id="KW-0732">Signal</keyword>
<evidence type="ECO:0000313" key="6">
    <source>
        <dbReference type="EMBL" id="QHB52309.1"/>
    </source>
</evidence>
<dbReference type="InterPro" id="IPR002901">
    <property type="entry name" value="MGlyc_endo_b_GlcNAc-like_dom"/>
</dbReference>
<evidence type="ECO:0000256" key="4">
    <source>
        <dbReference type="SAM" id="SignalP"/>
    </source>
</evidence>
<reference evidence="6 7" key="1">
    <citation type="submission" date="2019-12" db="EMBL/GenBank/DDBJ databases">
        <title>Lactobacillus hilgardii FLUB.</title>
        <authorList>
            <person name="Gustaw K."/>
        </authorList>
    </citation>
    <scope>NUCLEOTIDE SEQUENCE [LARGE SCALE GENOMIC DNA]</scope>
    <source>
        <strain evidence="6 7">FLUB</strain>
    </source>
</reference>
<dbReference type="Proteomes" id="UP000465035">
    <property type="component" value="Chromosome"/>
</dbReference>
<evidence type="ECO:0000259" key="5">
    <source>
        <dbReference type="SMART" id="SM00047"/>
    </source>
</evidence>
<gene>
    <name evidence="6" type="ORF">GQR93_08960</name>
</gene>
<dbReference type="SMR" id="A0A6P1E6U3"/>
<feature type="chain" id="PRO_5039083479" evidence="4">
    <location>
        <begin position="23"/>
        <end position="274"/>
    </location>
</feature>
<dbReference type="Pfam" id="PF01832">
    <property type="entry name" value="Glucosaminidase"/>
    <property type="match status" value="1"/>
</dbReference>
<dbReference type="AlphaFoldDB" id="A0A6P1E6U3"/>
<name>A0A6P1E6U3_LENHI</name>
<keyword evidence="2" id="KW-0378">Hydrolase</keyword>
<dbReference type="InterPro" id="IPR051056">
    <property type="entry name" value="Glycosyl_Hydrolase_73"/>
</dbReference>
<dbReference type="Gene3D" id="1.10.530.10">
    <property type="match status" value="1"/>
</dbReference>
<dbReference type="SMART" id="SM00047">
    <property type="entry name" value="LYZ2"/>
    <property type="match status" value="1"/>
</dbReference>
<dbReference type="GeneID" id="69058494"/>
<feature type="signal peptide" evidence="4">
    <location>
        <begin position="1"/>
        <end position="22"/>
    </location>
</feature>
<evidence type="ECO:0000313" key="7">
    <source>
        <dbReference type="Proteomes" id="UP000465035"/>
    </source>
</evidence>
<protein>
    <submittedName>
        <fullName evidence="6">Muramidase</fullName>
    </submittedName>
</protein>
<dbReference type="Gene3D" id="4.10.80.30">
    <property type="entry name" value="DNA polymerase, domain 6"/>
    <property type="match status" value="1"/>
</dbReference>
<dbReference type="RefSeq" id="WP_159298745.1">
    <property type="nucleotide sequence ID" value="NZ_CP047121.1"/>
</dbReference>
<organism evidence="6 7">
    <name type="scientific">Lentilactobacillus hilgardii</name>
    <name type="common">Lactobacillus hilgardii</name>
    <dbReference type="NCBI Taxonomy" id="1588"/>
    <lineage>
        <taxon>Bacteria</taxon>
        <taxon>Bacillati</taxon>
        <taxon>Bacillota</taxon>
        <taxon>Bacilli</taxon>
        <taxon>Lactobacillales</taxon>
        <taxon>Lactobacillaceae</taxon>
        <taxon>Lentilactobacillus</taxon>
    </lineage>
</organism>
<comment type="similarity">
    <text evidence="1">Belongs to the glycosyl hydrolase 73 family.</text>
</comment>
<dbReference type="EMBL" id="CP047121">
    <property type="protein sequence ID" value="QHB52309.1"/>
    <property type="molecule type" value="Genomic_DNA"/>
</dbReference>